<dbReference type="EMBL" id="JAUSUI010000001">
    <property type="protein sequence ID" value="MDQ0301345.1"/>
    <property type="molecule type" value="Genomic_DNA"/>
</dbReference>
<dbReference type="InterPro" id="IPR008861">
    <property type="entry name" value="GpX-like"/>
</dbReference>
<accession>A0ABU0B7I5</accession>
<keyword evidence="2" id="KW-1185">Reference proteome</keyword>
<comment type="caution">
    <text evidence="1">The sequence shown here is derived from an EMBL/GenBank/DDBJ whole genome shotgun (WGS) entry which is preliminary data.</text>
</comment>
<sequence>MTITYEEHEVKNEGFTLSRIIWRRFKRPMIGMHERILNLNQGLAAKGPELPIGTKIVIPIDPPSAAPASDIVQLWD</sequence>
<dbReference type="Proteomes" id="UP001224682">
    <property type="component" value="Unassembled WGS sequence"/>
</dbReference>
<protein>
    <submittedName>
        <fullName evidence="1">Phage tail protein X</fullName>
    </submittedName>
</protein>
<reference evidence="1 2" key="1">
    <citation type="submission" date="2023-07" db="EMBL/GenBank/DDBJ databases">
        <title>Genomic Encyclopedia of Type Strains, Phase IV (KMG-IV): sequencing the most valuable type-strain genomes for metagenomic binning, comparative biology and taxonomic classification.</title>
        <authorList>
            <person name="Goeker M."/>
        </authorList>
    </citation>
    <scope>NUCLEOTIDE SEQUENCE [LARGE SCALE GENOMIC DNA]</scope>
    <source>
        <strain evidence="1 2">DSM 2457</strain>
    </source>
</reference>
<organism evidence="1 2">
    <name type="scientific">Ancylobacter polymorphus</name>
    <dbReference type="NCBI Taxonomy" id="223390"/>
    <lineage>
        <taxon>Bacteria</taxon>
        <taxon>Pseudomonadati</taxon>
        <taxon>Pseudomonadota</taxon>
        <taxon>Alphaproteobacteria</taxon>
        <taxon>Hyphomicrobiales</taxon>
        <taxon>Xanthobacteraceae</taxon>
        <taxon>Ancylobacter</taxon>
    </lineage>
</organism>
<evidence type="ECO:0000313" key="1">
    <source>
        <dbReference type="EMBL" id="MDQ0301345.1"/>
    </source>
</evidence>
<name>A0ABU0B7I5_9HYPH</name>
<dbReference type="RefSeq" id="WP_307017615.1">
    <property type="nucleotide sequence ID" value="NZ_JAUSUI010000001.1"/>
</dbReference>
<proteinExistence type="predicted"/>
<gene>
    <name evidence="1" type="ORF">J2S75_000356</name>
</gene>
<evidence type="ECO:0000313" key="2">
    <source>
        <dbReference type="Proteomes" id="UP001224682"/>
    </source>
</evidence>
<dbReference type="Pfam" id="PF05489">
    <property type="entry name" value="Phage_tail_X"/>
    <property type="match status" value="1"/>
</dbReference>